<dbReference type="Pfam" id="PF00171">
    <property type="entry name" value="Aldedh"/>
    <property type="match status" value="1"/>
</dbReference>
<dbReference type="CDD" id="cd07102">
    <property type="entry name" value="ALDH_EDX86601"/>
    <property type="match status" value="1"/>
</dbReference>
<sequence length="465" mass="50338">MTTSMFNVISPVDGSIYLEREYVSKAQLDQAIEGAMRAQEDWQNRTVGERAEICTRAIEIFQQQKARHGEELAWQMGRPIRYGAGEVSGVAERSSYMIDIAEDALADIHIKDNLAGARYIKRVPVGVVLTIAPWNYPYLTAINSVIPALMAGNAVILKHSSQTPLCSERLAESFSEAGLPEGVFQALHITHGDTATAIRSGKINYVAFTGSVPAGARIEETIAGQFIGSGLELGGKDPAYVRADANLPHAIESLVDGSFFNSGQSCCGIERIYVHRSVFDDFVTGFVDLTKQYILGNPLEQETTLGPLVNVKAAEFVRGQTAEAIARGAKALIDPTSFPMDRAGSNYLAPQVLIDVDHSMRVMTEESFGPVIGIMAVGSDDEAIDLMNDSEFGLTASVWTEDIAIATAIGARVQTGTFFANRCDYLDPALAWTGIKNSGRGCTLSSVGYEALTRPKSFHLRVLDK</sequence>
<dbReference type="AlphaFoldDB" id="A0A3B0RXD7"/>
<dbReference type="InterPro" id="IPR016161">
    <property type="entry name" value="Ald_DH/histidinol_DH"/>
</dbReference>
<evidence type="ECO:0000256" key="1">
    <source>
        <dbReference type="ARBA" id="ARBA00023002"/>
    </source>
</evidence>
<dbReference type="Gene3D" id="3.40.309.10">
    <property type="entry name" value="Aldehyde Dehydrogenase, Chain A, domain 2"/>
    <property type="match status" value="1"/>
</dbReference>
<dbReference type="InterPro" id="IPR016162">
    <property type="entry name" value="Ald_DH_N"/>
</dbReference>
<evidence type="ECO:0000313" key="3">
    <source>
        <dbReference type="EMBL" id="VAV95701.1"/>
    </source>
</evidence>
<gene>
    <name evidence="3" type="ORF">MNBD_ALPHA02-170</name>
</gene>
<dbReference type="PANTHER" id="PTHR11699">
    <property type="entry name" value="ALDEHYDE DEHYDROGENASE-RELATED"/>
    <property type="match status" value="1"/>
</dbReference>
<keyword evidence="1 3" id="KW-0560">Oxidoreductase</keyword>
<name>A0A3B0RXD7_9ZZZZ</name>
<dbReference type="PROSITE" id="PS00687">
    <property type="entry name" value="ALDEHYDE_DEHYDR_GLU"/>
    <property type="match status" value="1"/>
</dbReference>
<dbReference type="PROSITE" id="PS00070">
    <property type="entry name" value="ALDEHYDE_DEHYDR_CYS"/>
    <property type="match status" value="1"/>
</dbReference>
<dbReference type="Gene3D" id="3.40.605.10">
    <property type="entry name" value="Aldehyde Dehydrogenase, Chain A, domain 1"/>
    <property type="match status" value="1"/>
</dbReference>
<accession>A0A3B0RXD7</accession>
<dbReference type="InterPro" id="IPR015590">
    <property type="entry name" value="Aldehyde_DH_dom"/>
</dbReference>
<reference evidence="3" key="1">
    <citation type="submission" date="2018-06" db="EMBL/GenBank/DDBJ databases">
        <authorList>
            <person name="Zhirakovskaya E."/>
        </authorList>
    </citation>
    <scope>NUCLEOTIDE SEQUENCE</scope>
</reference>
<dbReference type="InterPro" id="IPR016160">
    <property type="entry name" value="Ald_DH_CS_CYS"/>
</dbReference>
<evidence type="ECO:0000259" key="2">
    <source>
        <dbReference type="Pfam" id="PF00171"/>
    </source>
</evidence>
<dbReference type="GO" id="GO:0004029">
    <property type="term" value="F:aldehyde dehydrogenase (NAD+) activity"/>
    <property type="evidence" value="ECO:0007669"/>
    <property type="project" value="UniProtKB-EC"/>
</dbReference>
<dbReference type="EMBL" id="UOED01000103">
    <property type="protein sequence ID" value="VAV95701.1"/>
    <property type="molecule type" value="Genomic_DNA"/>
</dbReference>
<organism evidence="3">
    <name type="scientific">hydrothermal vent metagenome</name>
    <dbReference type="NCBI Taxonomy" id="652676"/>
    <lineage>
        <taxon>unclassified sequences</taxon>
        <taxon>metagenomes</taxon>
        <taxon>ecological metagenomes</taxon>
    </lineage>
</organism>
<dbReference type="InterPro" id="IPR016163">
    <property type="entry name" value="Ald_DH_C"/>
</dbReference>
<dbReference type="EC" id="1.2.1.3" evidence="3"/>
<feature type="domain" description="Aldehyde dehydrogenase" evidence="2">
    <location>
        <begin position="5"/>
        <end position="457"/>
    </location>
</feature>
<protein>
    <submittedName>
        <fullName evidence="3">Aldehyde dehydrogenase</fullName>
        <ecNumber evidence="3">1.2.1.3</ecNumber>
    </submittedName>
</protein>
<dbReference type="FunFam" id="3.40.309.10:FF:000009">
    <property type="entry name" value="Aldehyde dehydrogenase A"/>
    <property type="match status" value="1"/>
</dbReference>
<dbReference type="SUPFAM" id="SSF53720">
    <property type="entry name" value="ALDH-like"/>
    <property type="match status" value="1"/>
</dbReference>
<dbReference type="InterPro" id="IPR029510">
    <property type="entry name" value="Ald_DH_CS_GLU"/>
</dbReference>
<proteinExistence type="predicted"/>